<feature type="transmembrane region" description="Helical" evidence="3">
    <location>
        <begin position="448"/>
        <end position="467"/>
    </location>
</feature>
<reference evidence="4 5" key="1">
    <citation type="journal article" date="2018" name="PLoS Genet.">
        <title>Population sequencing reveals clonal diversity and ancestral inbreeding in the grapevine cultivar Chardonnay.</title>
        <authorList>
            <person name="Roach M.J."/>
            <person name="Johnson D.L."/>
            <person name="Bohlmann J."/>
            <person name="van Vuuren H.J."/>
            <person name="Jones S.J."/>
            <person name="Pretorius I.S."/>
            <person name="Schmidt S.A."/>
            <person name="Borneman A.R."/>
        </authorList>
    </citation>
    <scope>NUCLEOTIDE SEQUENCE [LARGE SCALE GENOMIC DNA]</scope>
    <source>
        <strain evidence="5">cv. Chardonnay</strain>
        <tissue evidence="4">Leaf</tissue>
    </source>
</reference>
<sequence>MSSFLSSSPIGRGKIAEIVDRPLQRDDSVLRVIRGLIRDPIGKFRPNWSGPYFIKELTLEGAAWLMDLDGNRSSEPTNVDQLKRGMFFSSSFHITAPLHFHLISLVVFFISSSLSYLLLLIFWTCRAPDAILGHISFSIEIYGSSWSCTPIPTYEIHIDTMFPPWSLSGVTQLGLHFTTLRCHHAFLPRDAPLIYGSNSVVHLLCERYLGLIREHSDCDGPGVMDTDTYESMQQSLVISGFALYWGISLSLASHHRFSVLAFRAITIFSLAFRAVITYQFGVRSHLYFQFGVGSHHHSQFRRSDPSSFSVWRSEPSSLIRFGVQSHHRFSVLAFRAITIFSLAFRAVITYQFGVRSHLYFQFGVGSHHHSQFGGQSHLRSQFWHPKPSLFSVWHSEPSSLIRVIIILSLAFKAIIAYLVWRSEPSSFSVLAFRAITWLAEPSLFSVSAFRATIFSLAFRAIIAYSVWRLEPSSFLVLTFRAITIFSLAFRAVLLVWRSEPLFYSAFRAVLLAPTFISTSIAHVAFMDLRLSSFSSPCHLVLIAYSPLSFHISFLTAYDDGSLFLAHSFPYFRVVRPLLILDMVFRVISGDILGGSLGPQCGFKDILRLLFLLGLELLCSSLGLMFIFLTLMNSTEEGHICRPPPEEEFLGEWVRAVEKKGGKGKTAKGEGIGRKEEEERRGREKGGRSKEGTRESELGGRKSSLAGNFSGVFRIPIKPYSQPLNTHFPHLAWPPEIPPRPPLKSRRHLSSCAHGRPARTPFISKSSNPWLLLLLLLSTALRRRVMELLQGSYGAIFETKKSLFFANVGLDQLLHGGVITDAVSTEQARLVEEAGGPVPSRF</sequence>
<dbReference type="InterPro" id="IPR001852">
    <property type="entry name" value="PdxS/SNZ"/>
</dbReference>
<evidence type="ECO:0000313" key="5">
    <source>
        <dbReference type="Proteomes" id="UP000288805"/>
    </source>
</evidence>
<feature type="transmembrane region" description="Helical" evidence="3">
    <location>
        <begin position="400"/>
        <end position="420"/>
    </location>
</feature>
<feature type="transmembrane region" description="Helical" evidence="3">
    <location>
        <begin position="260"/>
        <end position="280"/>
    </location>
</feature>
<feature type="transmembrane region" description="Helical" evidence="3">
    <location>
        <begin position="234"/>
        <end position="253"/>
    </location>
</feature>
<feature type="transmembrane region" description="Helical" evidence="3">
    <location>
        <begin position="474"/>
        <end position="496"/>
    </location>
</feature>
<name>A0A438CF63_VITVI</name>
<dbReference type="PROSITE" id="PS51129">
    <property type="entry name" value="PDXS_SNZ_2"/>
    <property type="match status" value="1"/>
</dbReference>
<keyword evidence="3" id="KW-0812">Transmembrane</keyword>
<feature type="compositionally biased region" description="Basic and acidic residues" evidence="2">
    <location>
        <begin position="659"/>
        <end position="699"/>
    </location>
</feature>
<gene>
    <name evidence="4" type="ORF">CK203_112405</name>
</gene>
<proteinExistence type="inferred from homology"/>
<dbReference type="Proteomes" id="UP000288805">
    <property type="component" value="Unassembled WGS sequence"/>
</dbReference>
<dbReference type="EMBL" id="QGNW01002267">
    <property type="protein sequence ID" value="RVW21806.1"/>
    <property type="molecule type" value="Genomic_DNA"/>
</dbReference>
<evidence type="ECO:0000256" key="2">
    <source>
        <dbReference type="SAM" id="MobiDB-lite"/>
    </source>
</evidence>
<dbReference type="GO" id="GO:0042823">
    <property type="term" value="P:pyridoxal phosphate biosynthetic process"/>
    <property type="evidence" value="ECO:0007669"/>
    <property type="project" value="InterPro"/>
</dbReference>
<evidence type="ECO:0000256" key="3">
    <source>
        <dbReference type="SAM" id="Phobius"/>
    </source>
</evidence>
<comment type="similarity">
    <text evidence="1">Belongs to the PdxS/SNZ family.</text>
</comment>
<accession>A0A438CF63</accession>
<feature type="transmembrane region" description="Helical" evidence="3">
    <location>
        <begin position="100"/>
        <end position="123"/>
    </location>
</feature>
<organism evidence="4 5">
    <name type="scientific">Vitis vinifera</name>
    <name type="common">Grape</name>
    <dbReference type="NCBI Taxonomy" id="29760"/>
    <lineage>
        <taxon>Eukaryota</taxon>
        <taxon>Viridiplantae</taxon>
        <taxon>Streptophyta</taxon>
        <taxon>Embryophyta</taxon>
        <taxon>Tracheophyta</taxon>
        <taxon>Spermatophyta</taxon>
        <taxon>Magnoliopsida</taxon>
        <taxon>eudicotyledons</taxon>
        <taxon>Gunneridae</taxon>
        <taxon>Pentapetalae</taxon>
        <taxon>rosids</taxon>
        <taxon>Vitales</taxon>
        <taxon>Vitaceae</taxon>
        <taxon>Viteae</taxon>
        <taxon>Vitis</taxon>
    </lineage>
</organism>
<comment type="caution">
    <text evidence="4">The sequence shown here is derived from an EMBL/GenBank/DDBJ whole genome shotgun (WGS) entry which is preliminary data.</text>
</comment>
<evidence type="ECO:0000313" key="4">
    <source>
        <dbReference type="EMBL" id="RVW21806.1"/>
    </source>
</evidence>
<evidence type="ECO:0000256" key="1">
    <source>
        <dbReference type="PROSITE-ProRule" id="PRU00481"/>
    </source>
</evidence>
<feature type="transmembrane region" description="Helical" evidence="3">
    <location>
        <begin position="502"/>
        <end position="525"/>
    </location>
</feature>
<keyword evidence="3" id="KW-1133">Transmembrane helix</keyword>
<feature type="transmembrane region" description="Helical" evidence="3">
    <location>
        <begin position="537"/>
        <end position="557"/>
    </location>
</feature>
<feature type="transmembrane region" description="Helical" evidence="3">
    <location>
        <begin position="608"/>
        <end position="631"/>
    </location>
</feature>
<feature type="region of interest" description="Disordered" evidence="2">
    <location>
        <begin position="659"/>
        <end position="702"/>
    </location>
</feature>
<protein>
    <submittedName>
        <fullName evidence="4">Uncharacterized protein</fullName>
    </submittedName>
</protein>
<keyword evidence="3" id="KW-0472">Membrane</keyword>
<dbReference type="AlphaFoldDB" id="A0A438CF63"/>
<feature type="transmembrane region" description="Helical" evidence="3">
    <location>
        <begin position="329"/>
        <end position="348"/>
    </location>
</feature>